<keyword evidence="3" id="KW-1185">Reference proteome</keyword>
<feature type="domain" description="Asparagine synthetase" evidence="1">
    <location>
        <begin position="197"/>
        <end position="279"/>
    </location>
</feature>
<feature type="domain" description="Asparagine synthetase" evidence="1">
    <location>
        <begin position="437"/>
        <end position="555"/>
    </location>
</feature>
<dbReference type="Gene3D" id="3.40.50.620">
    <property type="entry name" value="HUPs"/>
    <property type="match status" value="2"/>
</dbReference>
<dbReference type="Proteomes" id="UP001218579">
    <property type="component" value="Unassembled WGS sequence"/>
</dbReference>
<dbReference type="Pfam" id="PF00733">
    <property type="entry name" value="Asn_synthase"/>
    <property type="match status" value="2"/>
</dbReference>
<comment type="caution">
    <text evidence="2">The sequence shown here is derived from an EMBL/GenBank/DDBJ whole genome shotgun (WGS) entry which is preliminary data.</text>
</comment>
<evidence type="ECO:0000313" key="3">
    <source>
        <dbReference type="Proteomes" id="UP001218579"/>
    </source>
</evidence>
<dbReference type="InterPro" id="IPR014729">
    <property type="entry name" value="Rossmann-like_a/b/a_fold"/>
</dbReference>
<dbReference type="EMBL" id="JAQQKV010000001">
    <property type="protein sequence ID" value="MDC7675173.1"/>
    <property type="molecule type" value="Genomic_DNA"/>
</dbReference>
<evidence type="ECO:0000313" key="2">
    <source>
        <dbReference type="EMBL" id="MDC7675173.1"/>
    </source>
</evidence>
<reference evidence="2 3" key="1">
    <citation type="submission" date="2023-01" db="EMBL/GenBank/DDBJ databases">
        <title>Novel species of the genus Asticcacaulis isolated from rivers.</title>
        <authorList>
            <person name="Lu H."/>
        </authorList>
    </citation>
    <scope>NUCLEOTIDE SEQUENCE [LARGE SCALE GENOMIC DNA]</scope>
    <source>
        <strain evidence="2 3">LKC15W</strain>
    </source>
</reference>
<proteinExistence type="predicted"/>
<accession>A0ABT5HGQ7</accession>
<dbReference type="SUPFAM" id="SSF52402">
    <property type="entry name" value="Adenine nucleotide alpha hydrolases-like"/>
    <property type="match status" value="1"/>
</dbReference>
<name>A0ABT5HGQ7_9CAUL</name>
<dbReference type="InterPro" id="IPR001962">
    <property type="entry name" value="Asn_synthase"/>
</dbReference>
<sequence>MTVFALKYNVHGLAQSRVDAPAPPPHIRLACQNDVLLFGDVYHQDVSDRLRLRALLGQITPEDLRRTLLTKCWGNFVCVFPASAERPYLEVLRSPFSTLDCFTALNDNHLYIFSDLTLAQGLGLPIRAIDWTFVRQTLVYANLAGGRTGLTGISQILPGFSGVWQAGSLVQKPIWSPWPFTDRNRQFRTLPEATFALRQSLDHTMSRLTDGLTHAFIELSGGLDSSIIAGCLAGRGFPMTALNLITPVPGADERVYARDVSVLSNIDTSYQELDLEAVEAIVEPETLHPLPGMEMLQAAVDRMSVTHFKPTRTDTLFTGAGGDSVLCYLSTAGSAADALLTFGPGSRFWTALHDLCSLYNITLWKGARLVLKKVFAKPHLGWKAERRFLSDEATAVQPFDHPWLTRPPGVPPGKAQHALESLSSKFFIEGMGRRYTAQVHLPLLCQPVVETCLRIPTWMWTDQGQNRAIARYAFADRLPDRVRLRRSKGNFVGYYGQVYERARDQLRPYLCEGELATAGLIDVAALNTYLNQPIAKRDREFQRVFELARMESWLRSTKRRLGTPT</sequence>
<organism evidence="2 3">
    <name type="scientific">Asticcacaulis machinosus</name>
    <dbReference type="NCBI Taxonomy" id="2984211"/>
    <lineage>
        <taxon>Bacteria</taxon>
        <taxon>Pseudomonadati</taxon>
        <taxon>Pseudomonadota</taxon>
        <taxon>Alphaproteobacteria</taxon>
        <taxon>Caulobacterales</taxon>
        <taxon>Caulobacteraceae</taxon>
        <taxon>Asticcacaulis</taxon>
    </lineage>
</organism>
<dbReference type="RefSeq" id="WP_272743484.1">
    <property type="nucleotide sequence ID" value="NZ_JAQQKV010000001.1"/>
</dbReference>
<gene>
    <name evidence="2" type="ORF">PQU98_03470</name>
</gene>
<evidence type="ECO:0000259" key="1">
    <source>
        <dbReference type="Pfam" id="PF00733"/>
    </source>
</evidence>
<protein>
    <submittedName>
        <fullName evidence="2">Asparagine synthase-related protein</fullName>
    </submittedName>
</protein>